<protein>
    <submittedName>
        <fullName evidence="6">Alpha-ketoglutarate-dependent taurine dioxygenase</fullName>
    </submittedName>
</protein>
<dbReference type="InterPro" id="IPR050411">
    <property type="entry name" value="AlphaKG_dependent_hydroxylases"/>
</dbReference>
<feature type="domain" description="TauD/TfdA-like" evidence="5">
    <location>
        <begin position="23"/>
        <end position="283"/>
    </location>
</feature>
<evidence type="ECO:0000259" key="5">
    <source>
        <dbReference type="Pfam" id="PF02668"/>
    </source>
</evidence>
<evidence type="ECO:0000313" key="6">
    <source>
        <dbReference type="EMBL" id="MBB4860247.1"/>
    </source>
</evidence>
<comment type="cofactor">
    <cofactor evidence="1">
        <name>Fe(2+)</name>
        <dbReference type="ChEBI" id="CHEBI:29033"/>
    </cofactor>
</comment>
<comment type="caution">
    <text evidence="6">The sequence shown here is derived from an EMBL/GenBank/DDBJ whole genome shotgun (WGS) entry which is preliminary data.</text>
</comment>
<dbReference type="InterPro" id="IPR003819">
    <property type="entry name" value="TauD/TfdA-like"/>
</dbReference>
<dbReference type="Gene3D" id="3.60.130.10">
    <property type="entry name" value="Clavaminate synthase-like"/>
    <property type="match status" value="1"/>
</dbReference>
<dbReference type="SUPFAM" id="SSF51197">
    <property type="entry name" value="Clavaminate synthase-like"/>
    <property type="match status" value="1"/>
</dbReference>
<dbReference type="Proteomes" id="UP000555448">
    <property type="component" value="Unassembled WGS sequence"/>
</dbReference>
<gene>
    <name evidence="6" type="ORF">HNO88_003589</name>
</gene>
<dbReference type="Pfam" id="PF02668">
    <property type="entry name" value="TauD"/>
    <property type="match status" value="1"/>
</dbReference>
<proteinExistence type="predicted"/>
<dbReference type="GO" id="GO:0017000">
    <property type="term" value="P:antibiotic biosynthetic process"/>
    <property type="evidence" value="ECO:0007669"/>
    <property type="project" value="UniProtKB-KW"/>
</dbReference>
<feature type="region of interest" description="Disordered" evidence="4">
    <location>
        <begin position="297"/>
        <end position="319"/>
    </location>
</feature>
<dbReference type="GO" id="GO:0016706">
    <property type="term" value="F:2-oxoglutarate-dependent dioxygenase activity"/>
    <property type="evidence" value="ECO:0007669"/>
    <property type="project" value="UniProtKB-ARBA"/>
</dbReference>
<keyword evidence="3" id="KW-0045">Antibiotic biosynthesis</keyword>
<keyword evidence="6" id="KW-0223">Dioxygenase</keyword>
<dbReference type="RefSeq" id="WP_184248666.1">
    <property type="nucleotide sequence ID" value="NZ_JACHLR010000018.1"/>
</dbReference>
<dbReference type="AlphaFoldDB" id="A0A7W7KCD7"/>
<evidence type="ECO:0000256" key="1">
    <source>
        <dbReference type="ARBA" id="ARBA00001954"/>
    </source>
</evidence>
<dbReference type="PANTHER" id="PTHR10696">
    <property type="entry name" value="GAMMA-BUTYROBETAINE HYDROXYLASE-RELATED"/>
    <property type="match status" value="1"/>
</dbReference>
<dbReference type="EMBL" id="JACHLR010000018">
    <property type="protein sequence ID" value="MBB4860247.1"/>
    <property type="molecule type" value="Genomic_DNA"/>
</dbReference>
<evidence type="ECO:0000256" key="4">
    <source>
        <dbReference type="SAM" id="MobiDB-lite"/>
    </source>
</evidence>
<name>A0A7W7KCD7_9SPHN</name>
<reference evidence="6 7" key="1">
    <citation type="submission" date="2020-08" db="EMBL/GenBank/DDBJ databases">
        <title>Functional genomics of gut bacteria from endangered species of beetles.</title>
        <authorList>
            <person name="Carlos-Shanley C."/>
        </authorList>
    </citation>
    <scope>NUCLEOTIDE SEQUENCE [LARGE SCALE GENOMIC DNA]</scope>
    <source>
        <strain evidence="6 7">S00245</strain>
    </source>
</reference>
<dbReference type="PANTHER" id="PTHR10696:SF56">
    <property type="entry name" value="TAUD_TFDA-LIKE DOMAIN-CONTAINING PROTEIN"/>
    <property type="match status" value="1"/>
</dbReference>
<evidence type="ECO:0000256" key="2">
    <source>
        <dbReference type="ARBA" id="ARBA00023002"/>
    </source>
</evidence>
<sequence>MPTVSLPAPGRPYVLIEADGTRDVLALERDEIVSLYKEHGALLLRGFATDVEAFGRFARQFCATSVVNESPGRRMLDAERNVLTVDGGTGAFNFHPELSREPWKPDAAFFGCLSAPLAGGATTICDGVELVRALPAEVRQGLEGRRLLYIKPTWPGLLEFWLGTPDPTDAQLLSPPENCPYFFRKLHGEIVRLFTRPALHRPMFTDQPAFGNFLLFARFNNRRPDFPLLDDGRPVLEAWLQAIRATAERVGVAIAWRKGDVLMLDNTRFMHGRTAITEPGERLIATFFGYVDFAERDPEEPPQPLWRQRDFMPPLPPDW</sequence>
<keyword evidence="7" id="KW-1185">Reference proteome</keyword>
<accession>A0A7W7KCD7</accession>
<evidence type="ECO:0000256" key="3">
    <source>
        <dbReference type="ARBA" id="ARBA00023194"/>
    </source>
</evidence>
<dbReference type="InterPro" id="IPR042098">
    <property type="entry name" value="TauD-like_sf"/>
</dbReference>
<organism evidence="6 7">
    <name type="scientific">Novosphingobium chloroacetimidivorans</name>
    <dbReference type="NCBI Taxonomy" id="1428314"/>
    <lineage>
        <taxon>Bacteria</taxon>
        <taxon>Pseudomonadati</taxon>
        <taxon>Pseudomonadota</taxon>
        <taxon>Alphaproteobacteria</taxon>
        <taxon>Sphingomonadales</taxon>
        <taxon>Sphingomonadaceae</taxon>
        <taxon>Novosphingobium</taxon>
    </lineage>
</organism>
<evidence type="ECO:0000313" key="7">
    <source>
        <dbReference type="Proteomes" id="UP000555448"/>
    </source>
</evidence>
<keyword evidence="2" id="KW-0560">Oxidoreductase</keyword>